<gene>
    <name evidence="17" type="ORF">LX32DRAFT_640137</name>
</gene>
<keyword evidence="5" id="KW-0964">Secreted</keyword>
<evidence type="ECO:0000256" key="7">
    <source>
        <dbReference type="ARBA" id="ARBA00022692"/>
    </source>
</evidence>
<evidence type="ECO:0000256" key="9">
    <source>
        <dbReference type="ARBA" id="ARBA00022989"/>
    </source>
</evidence>
<comment type="subcellular location">
    <subcellularLocation>
        <location evidence="2">Membrane</location>
        <topology evidence="2">Lipid-anchor</topology>
        <topology evidence="2">GPI-anchor</topology>
    </subcellularLocation>
    <subcellularLocation>
        <location evidence="1">Membrane</location>
        <topology evidence="1">Multi-pass membrane protein</topology>
    </subcellularLocation>
    <subcellularLocation>
        <location evidence="3">Secreted</location>
    </subcellularLocation>
</comment>
<evidence type="ECO:0000256" key="5">
    <source>
        <dbReference type="ARBA" id="ARBA00022525"/>
    </source>
</evidence>
<evidence type="ECO:0000256" key="1">
    <source>
        <dbReference type="ARBA" id="ARBA00004141"/>
    </source>
</evidence>
<protein>
    <recommendedName>
        <fullName evidence="16">CFEM domain-containing protein</fullName>
    </recommendedName>
</protein>
<dbReference type="InterPro" id="IPR008427">
    <property type="entry name" value="Extracellular_membr_CFEM_dom"/>
</dbReference>
<evidence type="ECO:0000256" key="3">
    <source>
        <dbReference type="ARBA" id="ARBA00004613"/>
    </source>
</evidence>
<keyword evidence="18" id="KW-1185">Reference proteome</keyword>
<feature type="transmembrane region" description="Helical" evidence="14">
    <location>
        <begin position="113"/>
        <end position="132"/>
    </location>
</feature>
<evidence type="ECO:0000256" key="11">
    <source>
        <dbReference type="ARBA" id="ARBA00023157"/>
    </source>
</evidence>
<dbReference type="SMART" id="SM00747">
    <property type="entry name" value="CFEM"/>
    <property type="match status" value="1"/>
</dbReference>
<evidence type="ECO:0000256" key="14">
    <source>
        <dbReference type="SAM" id="Phobius"/>
    </source>
</evidence>
<feature type="transmembrane region" description="Helical" evidence="14">
    <location>
        <begin position="263"/>
        <end position="287"/>
    </location>
</feature>
<keyword evidence="11" id="KW-1015">Disulfide bond</keyword>
<dbReference type="Pfam" id="PF20684">
    <property type="entry name" value="Fung_rhodopsin"/>
    <property type="match status" value="1"/>
</dbReference>
<dbReference type="Pfam" id="PF05730">
    <property type="entry name" value="CFEM"/>
    <property type="match status" value="1"/>
</dbReference>
<keyword evidence="9 14" id="KW-1133">Transmembrane helix</keyword>
<keyword evidence="12" id="KW-0449">Lipoprotein</keyword>
<feature type="transmembrane region" description="Helical" evidence="14">
    <location>
        <begin position="299"/>
        <end position="319"/>
    </location>
</feature>
<dbReference type="InterPro" id="IPR052337">
    <property type="entry name" value="SAT4-like"/>
</dbReference>
<evidence type="ECO:0000256" key="8">
    <source>
        <dbReference type="ARBA" id="ARBA00022729"/>
    </source>
</evidence>
<comment type="similarity">
    <text evidence="13">Belongs to the SAT4 family.</text>
</comment>
<dbReference type="InterPro" id="IPR049326">
    <property type="entry name" value="Rhodopsin_dom_fungi"/>
</dbReference>
<evidence type="ECO:0000259" key="16">
    <source>
        <dbReference type="SMART" id="SM00747"/>
    </source>
</evidence>
<dbReference type="EMBL" id="MU842881">
    <property type="protein sequence ID" value="KAK2028231.1"/>
    <property type="molecule type" value="Genomic_DNA"/>
</dbReference>
<organism evidence="17 18">
    <name type="scientific">Colletotrichum zoysiae</name>
    <dbReference type="NCBI Taxonomy" id="1216348"/>
    <lineage>
        <taxon>Eukaryota</taxon>
        <taxon>Fungi</taxon>
        <taxon>Dikarya</taxon>
        <taxon>Ascomycota</taxon>
        <taxon>Pezizomycotina</taxon>
        <taxon>Sordariomycetes</taxon>
        <taxon>Hypocreomycetidae</taxon>
        <taxon>Glomerellales</taxon>
        <taxon>Glomerellaceae</taxon>
        <taxon>Colletotrichum</taxon>
        <taxon>Colletotrichum graminicola species complex</taxon>
    </lineage>
</organism>
<comment type="similarity">
    <text evidence="4">Belongs to the RBT5 family.</text>
</comment>
<dbReference type="Proteomes" id="UP001232148">
    <property type="component" value="Unassembled WGS sequence"/>
</dbReference>
<feature type="domain" description="CFEM" evidence="16">
    <location>
        <begin position="34"/>
        <end position="99"/>
    </location>
</feature>
<evidence type="ECO:0000313" key="17">
    <source>
        <dbReference type="EMBL" id="KAK2028231.1"/>
    </source>
</evidence>
<keyword evidence="8 15" id="KW-0732">Signal</keyword>
<evidence type="ECO:0000256" key="4">
    <source>
        <dbReference type="ARBA" id="ARBA00010031"/>
    </source>
</evidence>
<feature type="transmembrane region" description="Helical" evidence="14">
    <location>
        <begin position="223"/>
        <end position="243"/>
    </location>
</feature>
<sequence length="423" mass="46969">MRLLHNGLFLVTATACTATATALLEPRAVSTSTLLEGIPKCSLPCFIDLLSTADCGNKALGGCVCTNTPLQSRVAKCIQTSCDFREQVLAARISQEFCHGYPIPEQRRNFCRVFLIVWPSITTLVVVLRIISRRIGNIRLWWDDWTALIALFFLVLTLGCGMASVQLGFGLHYWHITPGSTKPILQLFYATQIFYLMKQIAAKVSICAMYLRILIARWSRMVVIGLMVSLVVQNVLFLFLVVFQCRPIQSIWDRYIHGTCLNIQAIGYAGAALTITYDCILIVLPIPQLWKLNMSKRKRLVLILVLGLGSVACIASMVRLKVVVTFSNTYDATWDNVEIVEWSTLEINLAMICGSLPALRPLLSKVKGSIGLFGNRAHNESGAELENQTKLSELGPSRASDKFYVLPDTPKKLEELGCTTDSA</sequence>
<keyword evidence="6" id="KW-0336">GPI-anchor</keyword>
<evidence type="ECO:0000256" key="6">
    <source>
        <dbReference type="ARBA" id="ARBA00022622"/>
    </source>
</evidence>
<feature type="chain" id="PRO_5042276562" description="CFEM domain-containing protein" evidence="15">
    <location>
        <begin position="23"/>
        <end position="423"/>
    </location>
</feature>
<reference evidence="17" key="1">
    <citation type="submission" date="2021-06" db="EMBL/GenBank/DDBJ databases">
        <title>Comparative genomics, transcriptomics and evolutionary studies reveal genomic signatures of adaptation to plant cell wall in hemibiotrophic fungi.</title>
        <authorList>
            <consortium name="DOE Joint Genome Institute"/>
            <person name="Baroncelli R."/>
            <person name="Diaz J.F."/>
            <person name="Benocci T."/>
            <person name="Peng M."/>
            <person name="Battaglia E."/>
            <person name="Haridas S."/>
            <person name="Andreopoulos W."/>
            <person name="Labutti K."/>
            <person name="Pangilinan J."/>
            <person name="Floch G.L."/>
            <person name="Makela M.R."/>
            <person name="Henrissat B."/>
            <person name="Grigoriev I.V."/>
            <person name="Crouch J.A."/>
            <person name="De Vries R.P."/>
            <person name="Sukno S.A."/>
            <person name="Thon M.R."/>
        </authorList>
    </citation>
    <scope>NUCLEOTIDE SEQUENCE</scope>
    <source>
        <strain evidence="17">MAFF235873</strain>
    </source>
</reference>
<evidence type="ECO:0000256" key="13">
    <source>
        <dbReference type="ARBA" id="ARBA00038359"/>
    </source>
</evidence>
<dbReference type="PANTHER" id="PTHR33048">
    <property type="entry name" value="PTH11-LIKE INTEGRAL MEMBRANE PROTEIN (AFU_ORTHOLOGUE AFUA_5G11245)"/>
    <property type="match status" value="1"/>
</dbReference>
<feature type="transmembrane region" description="Helical" evidence="14">
    <location>
        <begin position="144"/>
        <end position="167"/>
    </location>
</feature>
<dbReference type="PROSITE" id="PS51257">
    <property type="entry name" value="PROKAR_LIPOPROTEIN"/>
    <property type="match status" value="1"/>
</dbReference>
<evidence type="ECO:0000313" key="18">
    <source>
        <dbReference type="Proteomes" id="UP001232148"/>
    </source>
</evidence>
<keyword evidence="6" id="KW-0325">Glycoprotein</keyword>
<evidence type="ECO:0000256" key="2">
    <source>
        <dbReference type="ARBA" id="ARBA00004589"/>
    </source>
</evidence>
<proteinExistence type="inferred from homology"/>
<feature type="signal peptide" evidence="15">
    <location>
        <begin position="1"/>
        <end position="22"/>
    </location>
</feature>
<dbReference type="GO" id="GO:0005576">
    <property type="term" value="C:extracellular region"/>
    <property type="evidence" value="ECO:0007669"/>
    <property type="project" value="UniProtKB-SubCell"/>
</dbReference>
<evidence type="ECO:0000256" key="12">
    <source>
        <dbReference type="ARBA" id="ARBA00023288"/>
    </source>
</evidence>
<accession>A0AAD9HFL9</accession>
<feature type="transmembrane region" description="Helical" evidence="14">
    <location>
        <begin position="187"/>
        <end position="211"/>
    </location>
</feature>
<dbReference type="PANTHER" id="PTHR33048:SF47">
    <property type="entry name" value="INTEGRAL MEMBRANE PROTEIN-RELATED"/>
    <property type="match status" value="1"/>
</dbReference>
<dbReference type="GO" id="GO:0098552">
    <property type="term" value="C:side of membrane"/>
    <property type="evidence" value="ECO:0007669"/>
    <property type="project" value="UniProtKB-KW"/>
</dbReference>
<name>A0AAD9HFL9_9PEZI</name>
<keyword evidence="10 14" id="KW-0472">Membrane</keyword>
<evidence type="ECO:0000256" key="15">
    <source>
        <dbReference type="SAM" id="SignalP"/>
    </source>
</evidence>
<evidence type="ECO:0000256" key="10">
    <source>
        <dbReference type="ARBA" id="ARBA00023136"/>
    </source>
</evidence>
<keyword evidence="7 14" id="KW-0812">Transmembrane</keyword>
<dbReference type="AlphaFoldDB" id="A0AAD9HFL9"/>
<comment type="caution">
    <text evidence="17">The sequence shown here is derived from an EMBL/GenBank/DDBJ whole genome shotgun (WGS) entry which is preliminary data.</text>
</comment>